<evidence type="ECO:0000256" key="3">
    <source>
        <dbReference type="ARBA" id="ARBA00022645"/>
    </source>
</evidence>
<dbReference type="GO" id="GO:0008658">
    <property type="term" value="F:penicillin binding"/>
    <property type="evidence" value="ECO:0007669"/>
    <property type="project" value="InterPro"/>
</dbReference>
<evidence type="ECO:0000256" key="4">
    <source>
        <dbReference type="ARBA" id="ARBA00022670"/>
    </source>
</evidence>
<keyword evidence="3" id="KW-0121">Carboxypeptidase</keyword>
<dbReference type="InterPro" id="IPR023346">
    <property type="entry name" value="Lysozyme-like_dom_sf"/>
</dbReference>
<evidence type="ECO:0000256" key="5">
    <source>
        <dbReference type="ARBA" id="ARBA00022676"/>
    </source>
</evidence>
<feature type="region of interest" description="Disordered" evidence="14">
    <location>
        <begin position="1"/>
        <end position="26"/>
    </location>
</feature>
<evidence type="ECO:0000256" key="14">
    <source>
        <dbReference type="SAM" id="MobiDB-lite"/>
    </source>
</evidence>
<dbReference type="Pfam" id="PF00912">
    <property type="entry name" value="Transgly"/>
    <property type="match status" value="1"/>
</dbReference>
<keyword evidence="10" id="KW-0511">Multifunctional enzyme</keyword>
<proteinExistence type="inferred from homology"/>
<dbReference type="FunFam" id="1.10.3810.10:FF:000001">
    <property type="entry name" value="Penicillin-binding protein 1A"/>
    <property type="match status" value="1"/>
</dbReference>
<dbReference type="Pfam" id="PF00905">
    <property type="entry name" value="Transpeptidase"/>
    <property type="match status" value="1"/>
</dbReference>
<dbReference type="InterPro" id="IPR012338">
    <property type="entry name" value="Beta-lactam/transpept-like"/>
</dbReference>
<keyword evidence="7 18" id="KW-0378">Hydrolase</keyword>
<dbReference type="PANTHER" id="PTHR32282">
    <property type="entry name" value="BINDING PROTEIN TRANSPEPTIDASE, PUTATIVE-RELATED"/>
    <property type="match status" value="1"/>
</dbReference>
<comment type="catalytic activity">
    <reaction evidence="13">
        <text>[GlcNAc-(1-&gt;4)-Mur2Ac(oyl-L-Ala-gamma-D-Glu-L-Lys-D-Ala-D-Ala)](n)-di-trans,octa-cis-undecaprenyl diphosphate + beta-D-GlcNAc-(1-&gt;4)-Mur2Ac(oyl-L-Ala-gamma-D-Glu-L-Lys-D-Ala-D-Ala)-di-trans,octa-cis-undecaprenyl diphosphate = [GlcNAc-(1-&gt;4)-Mur2Ac(oyl-L-Ala-gamma-D-Glu-L-Lys-D-Ala-D-Ala)](n+1)-di-trans,octa-cis-undecaprenyl diphosphate + di-trans,octa-cis-undecaprenyl diphosphate + H(+)</text>
        <dbReference type="Rhea" id="RHEA:23708"/>
        <dbReference type="Rhea" id="RHEA-COMP:9602"/>
        <dbReference type="Rhea" id="RHEA-COMP:9603"/>
        <dbReference type="ChEBI" id="CHEBI:15378"/>
        <dbReference type="ChEBI" id="CHEBI:58405"/>
        <dbReference type="ChEBI" id="CHEBI:60033"/>
        <dbReference type="ChEBI" id="CHEBI:78435"/>
        <dbReference type="EC" id="2.4.99.28"/>
    </reaction>
</comment>
<keyword evidence="8" id="KW-0133">Cell shape</keyword>
<dbReference type="GO" id="GO:0008955">
    <property type="term" value="F:peptidoglycan glycosyltransferase activity"/>
    <property type="evidence" value="ECO:0007669"/>
    <property type="project" value="UniProtKB-EC"/>
</dbReference>
<dbReference type="GO" id="GO:0009002">
    <property type="term" value="F:serine-type D-Ala-D-Ala carboxypeptidase activity"/>
    <property type="evidence" value="ECO:0007669"/>
    <property type="project" value="UniProtKB-EC"/>
</dbReference>
<dbReference type="InterPro" id="IPR001460">
    <property type="entry name" value="PCN-bd_Tpept"/>
</dbReference>
<evidence type="ECO:0000259" key="16">
    <source>
        <dbReference type="Pfam" id="PF00905"/>
    </source>
</evidence>
<name>A0A6J4QUD6_9ACTN</name>
<evidence type="ECO:0000256" key="13">
    <source>
        <dbReference type="ARBA" id="ARBA00049902"/>
    </source>
</evidence>
<dbReference type="GO" id="GO:0071555">
    <property type="term" value="P:cell wall organization"/>
    <property type="evidence" value="ECO:0007669"/>
    <property type="project" value="UniProtKB-KW"/>
</dbReference>
<dbReference type="PANTHER" id="PTHR32282:SF33">
    <property type="entry name" value="PEPTIDOGLYCAN GLYCOSYLTRANSFERASE"/>
    <property type="match status" value="1"/>
</dbReference>
<keyword evidence="15" id="KW-0472">Membrane</keyword>
<dbReference type="InterPro" id="IPR001264">
    <property type="entry name" value="Glyco_trans_51"/>
</dbReference>
<evidence type="ECO:0000256" key="8">
    <source>
        <dbReference type="ARBA" id="ARBA00022960"/>
    </source>
</evidence>
<keyword evidence="15" id="KW-0812">Transmembrane</keyword>
<evidence type="ECO:0000256" key="12">
    <source>
        <dbReference type="ARBA" id="ARBA00034000"/>
    </source>
</evidence>
<dbReference type="GO" id="GO:0030288">
    <property type="term" value="C:outer membrane-bounded periplasmic space"/>
    <property type="evidence" value="ECO:0007669"/>
    <property type="project" value="TreeGrafter"/>
</dbReference>
<dbReference type="EC" id="2.4.1.129" evidence="18"/>
<protein>
    <submittedName>
        <fullName evidence="18">Multimodular transpeptidase-transglycosylase</fullName>
        <ecNumber evidence="18">2.4.1.129</ecNumber>
        <ecNumber evidence="18">3.4.-.-</ecNumber>
    </submittedName>
</protein>
<dbReference type="InterPro" id="IPR050396">
    <property type="entry name" value="Glycosyltr_51/Transpeptidase"/>
</dbReference>
<dbReference type="EC" id="3.4.-.-" evidence="18"/>
<accession>A0A6J4QUD6</accession>
<evidence type="ECO:0000256" key="6">
    <source>
        <dbReference type="ARBA" id="ARBA00022679"/>
    </source>
</evidence>
<dbReference type="SUPFAM" id="SSF56601">
    <property type="entry name" value="beta-lactamase/transpeptidase-like"/>
    <property type="match status" value="1"/>
</dbReference>
<keyword evidence="4" id="KW-0645">Protease</keyword>
<evidence type="ECO:0000256" key="9">
    <source>
        <dbReference type="ARBA" id="ARBA00022984"/>
    </source>
</evidence>
<dbReference type="GO" id="GO:0008360">
    <property type="term" value="P:regulation of cell shape"/>
    <property type="evidence" value="ECO:0007669"/>
    <property type="project" value="UniProtKB-KW"/>
</dbReference>
<dbReference type="InterPro" id="IPR036950">
    <property type="entry name" value="PBP_transglycosylase"/>
</dbReference>
<dbReference type="Gene3D" id="1.10.3810.10">
    <property type="entry name" value="Biosynthetic peptidoglycan transglycosylase-like"/>
    <property type="match status" value="1"/>
</dbReference>
<organism evidence="18">
    <name type="scientific">uncultured Rubrobacteraceae bacterium</name>
    <dbReference type="NCBI Taxonomy" id="349277"/>
    <lineage>
        <taxon>Bacteria</taxon>
        <taxon>Bacillati</taxon>
        <taxon>Actinomycetota</taxon>
        <taxon>Rubrobacteria</taxon>
        <taxon>Rubrobacterales</taxon>
        <taxon>Rubrobacteraceae</taxon>
        <taxon>environmental samples</taxon>
    </lineage>
</organism>
<keyword evidence="6 18" id="KW-0808">Transferase</keyword>
<dbReference type="GO" id="GO:0009252">
    <property type="term" value="P:peptidoglycan biosynthetic process"/>
    <property type="evidence" value="ECO:0007669"/>
    <property type="project" value="UniProtKB-KW"/>
</dbReference>
<comment type="similarity">
    <text evidence="2">In the N-terminal section; belongs to the glycosyltransferase 51 family.</text>
</comment>
<feature type="transmembrane region" description="Helical" evidence="15">
    <location>
        <begin position="34"/>
        <end position="62"/>
    </location>
</feature>
<evidence type="ECO:0000256" key="11">
    <source>
        <dbReference type="ARBA" id="ARBA00023316"/>
    </source>
</evidence>
<comment type="catalytic activity">
    <reaction evidence="12">
        <text>Preferential cleavage: (Ac)2-L-Lys-D-Ala-|-D-Ala. Also transpeptidation of peptidyl-alanyl moieties that are N-acyl substituents of D-alanine.</text>
        <dbReference type="EC" id="3.4.16.4"/>
    </reaction>
</comment>
<feature type="domain" description="Penicillin-binding protein transpeptidase" evidence="16">
    <location>
        <begin position="354"/>
        <end position="603"/>
    </location>
</feature>
<feature type="region of interest" description="Disordered" evidence="14">
    <location>
        <begin position="658"/>
        <end position="687"/>
    </location>
</feature>
<feature type="domain" description="Glycosyl transferase family 51" evidence="17">
    <location>
        <begin position="86"/>
        <end position="267"/>
    </location>
</feature>
<dbReference type="GO" id="GO:0006508">
    <property type="term" value="P:proteolysis"/>
    <property type="evidence" value="ECO:0007669"/>
    <property type="project" value="UniProtKB-KW"/>
</dbReference>
<keyword evidence="15" id="KW-1133">Transmembrane helix</keyword>
<dbReference type="SUPFAM" id="SSF53955">
    <property type="entry name" value="Lysozyme-like"/>
    <property type="match status" value="1"/>
</dbReference>
<dbReference type="EMBL" id="CADCVD010000124">
    <property type="protein sequence ID" value="CAA9452356.1"/>
    <property type="molecule type" value="Genomic_DNA"/>
</dbReference>
<evidence type="ECO:0000259" key="17">
    <source>
        <dbReference type="Pfam" id="PF00912"/>
    </source>
</evidence>
<evidence type="ECO:0000256" key="1">
    <source>
        <dbReference type="ARBA" id="ARBA00007090"/>
    </source>
</evidence>
<gene>
    <name evidence="18" type="ORF">AVDCRST_MAG37-2492</name>
</gene>
<evidence type="ECO:0000313" key="18">
    <source>
        <dbReference type="EMBL" id="CAA9452356.1"/>
    </source>
</evidence>
<keyword evidence="9" id="KW-0573">Peptidoglycan synthesis</keyword>
<dbReference type="Gene3D" id="3.40.710.10">
    <property type="entry name" value="DD-peptidase/beta-lactamase superfamily"/>
    <property type="match status" value="1"/>
</dbReference>
<reference evidence="18" key="1">
    <citation type="submission" date="2020-02" db="EMBL/GenBank/DDBJ databases">
        <authorList>
            <person name="Meier V. D."/>
        </authorList>
    </citation>
    <scope>NUCLEOTIDE SEQUENCE</scope>
    <source>
        <strain evidence="18">AVDCRST_MAG37</strain>
    </source>
</reference>
<evidence type="ECO:0000256" key="15">
    <source>
        <dbReference type="SAM" id="Phobius"/>
    </source>
</evidence>
<sequence>MEQLFETSKKAPGRRLAGRGGKAPKKPVGRTLRLLRWCFNLVLILIVAALITVSGVYLYVIYTYDDQLDERYPDLIENSAVYNADGQRIAEFKAEENRRTIDEDQLGEYLPQAVVAVEDKRFYEHYGVDLNGIGRAAWEDLRAFGFSQGGSTITEQLTKNLYISQERRGDVSPWRRAEQAALSVAYERGHTKEEILTAYLNTVYFGDGAYGAEEAAETYFGKSAADLTVAEAAALAGFLHAPSTYLTADGEGSEAGTDRRNEVLGRMWSQGMISDEQLEEAEAATLEFAGDQPPDDPDYGPFVESVRREAERELGAETLEQGGLQIYTTLDPTLQKEAVDSIGETLYASDDPSGAVVSIEPQNGAIRALAGQDEDFNLALDARRQPGSAFKPFVLATALKEFVSLESTYYTSRSLSLDYEGETYNVQNYDGIERGRIPLTRALAESDNTVFVQLALDLGLNNVVETARQMGVTAPVDPYPSTALGGLGSGVSVLEMASAYSTFAASGIHREPYALERAEHLSFGESEPVYDHKVEGDRVLSSNQAAAANEAMRGVVQSGTASLYHDLDREIGRPSAGKTGTTDDFVDAWYVGYTPRLATAVWVGYPEGRTPMRNVHGESVVNGETLPMDIWSAYMAEATAEDSSIGFSRPDRGEFVPLNRGYAASPTPALSGAATRLTPPPRERLSD</sequence>
<dbReference type="AlphaFoldDB" id="A0A6J4QUD6"/>
<evidence type="ECO:0000256" key="7">
    <source>
        <dbReference type="ARBA" id="ARBA00022801"/>
    </source>
</evidence>
<evidence type="ECO:0000256" key="10">
    <source>
        <dbReference type="ARBA" id="ARBA00023268"/>
    </source>
</evidence>
<evidence type="ECO:0000256" key="2">
    <source>
        <dbReference type="ARBA" id="ARBA00007739"/>
    </source>
</evidence>
<comment type="similarity">
    <text evidence="1">In the C-terminal section; belongs to the transpeptidase family.</text>
</comment>
<keyword evidence="5 18" id="KW-0328">Glycosyltransferase</keyword>
<keyword evidence="11" id="KW-0961">Cell wall biogenesis/degradation</keyword>
<feature type="compositionally biased region" description="Basic residues" evidence="14">
    <location>
        <begin position="11"/>
        <end position="26"/>
    </location>
</feature>